<dbReference type="AlphaFoldDB" id="T1BLZ5"/>
<comment type="caution">
    <text evidence="2">The sequence shown here is derived from an EMBL/GenBank/DDBJ whole genome shotgun (WGS) entry which is preliminary data.</text>
</comment>
<proteinExistence type="predicted"/>
<reference evidence="2" key="1">
    <citation type="submission" date="2013-08" db="EMBL/GenBank/DDBJ databases">
        <authorList>
            <person name="Mendez C."/>
            <person name="Richter M."/>
            <person name="Ferrer M."/>
            <person name="Sanchez J."/>
        </authorList>
    </citation>
    <scope>NUCLEOTIDE SEQUENCE</scope>
</reference>
<evidence type="ECO:0000256" key="1">
    <source>
        <dbReference type="SAM" id="MobiDB-lite"/>
    </source>
</evidence>
<accession>T1BLZ5</accession>
<sequence>VSSIREVTGAEGPMVTSNEVFRPDQTGRAVPGAPLRNETLDQLAAAGFDPDLLERPGGWWEQ</sequence>
<name>T1BLZ5_9ZZZZ</name>
<feature type="non-terminal residue" evidence="2">
    <location>
        <position position="1"/>
    </location>
</feature>
<evidence type="ECO:0000313" key="2">
    <source>
        <dbReference type="EMBL" id="EQD69503.1"/>
    </source>
</evidence>
<gene>
    <name evidence="2" type="ORF">B1B_05340</name>
</gene>
<dbReference type="EMBL" id="AUZY01003374">
    <property type="protein sequence ID" value="EQD69503.1"/>
    <property type="molecule type" value="Genomic_DNA"/>
</dbReference>
<reference evidence="2" key="2">
    <citation type="journal article" date="2014" name="ISME J.">
        <title>Microbial stratification in low pH oxic and suboxic macroscopic growths along an acid mine drainage.</title>
        <authorList>
            <person name="Mendez-Garcia C."/>
            <person name="Mesa V."/>
            <person name="Sprenger R.R."/>
            <person name="Richter M."/>
            <person name="Diez M.S."/>
            <person name="Solano J."/>
            <person name="Bargiela R."/>
            <person name="Golyshina O.V."/>
            <person name="Manteca A."/>
            <person name="Ramos J.L."/>
            <person name="Gallego J.R."/>
            <person name="Llorente I."/>
            <person name="Martins Dos Santos V.A."/>
            <person name="Jensen O.N."/>
            <person name="Pelaez A.I."/>
            <person name="Sanchez J."/>
            <person name="Ferrer M."/>
        </authorList>
    </citation>
    <scope>NUCLEOTIDE SEQUENCE</scope>
</reference>
<feature type="region of interest" description="Disordered" evidence="1">
    <location>
        <begin position="1"/>
        <end position="34"/>
    </location>
</feature>
<organism evidence="2">
    <name type="scientific">mine drainage metagenome</name>
    <dbReference type="NCBI Taxonomy" id="410659"/>
    <lineage>
        <taxon>unclassified sequences</taxon>
        <taxon>metagenomes</taxon>
        <taxon>ecological metagenomes</taxon>
    </lineage>
</organism>
<protein>
    <submittedName>
        <fullName evidence="2">Uncharacterized protein</fullName>
    </submittedName>
</protein>